<name>B6FW73_PEPHT</name>
<feature type="transmembrane region" description="Helical" evidence="1">
    <location>
        <begin position="81"/>
        <end position="99"/>
    </location>
</feature>
<feature type="transmembrane region" description="Helical" evidence="1">
    <location>
        <begin position="130"/>
        <end position="148"/>
    </location>
</feature>
<feature type="transmembrane region" description="Helical" evidence="1">
    <location>
        <begin position="105"/>
        <end position="123"/>
    </location>
</feature>
<dbReference type="OrthoDB" id="6194834at2"/>
<dbReference type="STRING" id="500633.CLOHIR_00122"/>
<accession>B6FW73</accession>
<evidence type="ECO:0000256" key="1">
    <source>
        <dbReference type="SAM" id="Phobius"/>
    </source>
</evidence>
<evidence type="ECO:0000313" key="3">
    <source>
        <dbReference type="EMBL" id="EEA86200.1"/>
    </source>
</evidence>
<protein>
    <recommendedName>
        <fullName evidence="2">Putative zinc-finger domain-containing protein</fullName>
    </recommendedName>
</protein>
<comment type="caution">
    <text evidence="3">The sequence shown here is derived from an EMBL/GenBank/DDBJ whole genome shotgun (WGS) entry which is preliminary data.</text>
</comment>
<feature type="transmembrane region" description="Helical" evidence="1">
    <location>
        <begin position="160"/>
        <end position="184"/>
    </location>
</feature>
<dbReference type="HOGENOM" id="CLU_1414514_0_0_9"/>
<sequence length="187" mass="21073">MTKITCDICMDLMPLVRDGVASEDSENAVMKHISECESCKKIYDEMYTNNKNITEDNKNSQIINPQSINIDKAAKKVEKKINKYLGMIIIFGIFFGLSLTASEEMFLNSFIMPIIGAFGYYLFHWKAAYTVPCIIVISNFIINGIGFFRGVEHLDIASMVMWGAIYSLFAIIGTIIAGLLHFGLRKE</sequence>
<reference evidence="3 4" key="2">
    <citation type="submission" date="2008-10" db="EMBL/GenBank/DDBJ databases">
        <title>Draft genome sequence of Clostridium hiranonis (DSM 13275).</title>
        <authorList>
            <person name="Sudarsanam P."/>
            <person name="Ley R."/>
            <person name="Guruge J."/>
            <person name="Turnbaugh P.J."/>
            <person name="Mahowald M."/>
            <person name="Liep D."/>
            <person name="Gordon J."/>
        </authorList>
    </citation>
    <scope>NUCLEOTIDE SEQUENCE [LARGE SCALE GENOMIC DNA]</scope>
    <source>
        <strain evidence="3 4">DSM 13275</strain>
    </source>
</reference>
<reference evidence="3 4" key="1">
    <citation type="submission" date="2008-09" db="EMBL/GenBank/DDBJ databases">
        <authorList>
            <person name="Fulton L."/>
            <person name="Clifton S."/>
            <person name="Fulton B."/>
            <person name="Xu J."/>
            <person name="Minx P."/>
            <person name="Pepin K.H."/>
            <person name="Johnson M."/>
            <person name="Thiruvilangam P."/>
            <person name="Bhonagiri V."/>
            <person name="Nash W.E."/>
            <person name="Mardis E.R."/>
            <person name="Wilson R.K."/>
        </authorList>
    </citation>
    <scope>NUCLEOTIDE SEQUENCE [LARGE SCALE GENOMIC DNA]</scope>
    <source>
        <strain evidence="3 4">DSM 13275</strain>
    </source>
</reference>
<organism evidence="3 4">
    <name type="scientific">Peptacetobacter hiranonis (strain DSM 13275 / JCM 10541 / KCTC 15199 / TO-931)</name>
    <name type="common">Clostridium hiranonis</name>
    <dbReference type="NCBI Taxonomy" id="500633"/>
    <lineage>
        <taxon>Bacteria</taxon>
        <taxon>Bacillati</taxon>
        <taxon>Bacillota</taxon>
        <taxon>Clostridia</taxon>
        <taxon>Peptostreptococcales</taxon>
        <taxon>Peptostreptococcaceae</taxon>
        <taxon>Peptacetobacter</taxon>
    </lineage>
</organism>
<keyword evidence="1" id="KW-0812">Transmembrane</keyword>
<keyword evidence="1" id="KW-0472">Membrane</keyword>
<feature type="domain" description="Putative zinc-finger" evidence="2">
    <location>
        <begin position="6"/>
        <end position="39"/>
    </location>
</feature>
<proteinExistence type="predicted"/>
<dbReference type="AlphaFoldDB" id="B6FW73"/>
<dbReference type="Pfam" id="PF13490">
    <property type="entry name" value="zf-HC2"/>
    <property type="match status" value="1"/>
</dbReference>
<dbReference type="InterPro" id="IPR027383">
    <property type="entry name" value="Znf_put"/>
</dbReference>
<dbReference type="RefSeq" id="WP_006439040.1">
    <property type="nucleotide sequence ID" value="NZ_DS995355.1"/>
</dbReference>
<keyword evidence="4" id="KW-1185">Reference proteome</keyword>
<dbReference type="Proteomes" id="UP000003178">
    <property type="component" value="Unassembled WGS sequence"/>
</dbReference>
<gene>
    <name evidence="3" type="ORF">CLOHIR_00122</name>
</gene>
<evidence type="ECO:0000313" key="4">
    <source>
        <dbReference type="Proteomes" id="UP000003178"/>
    </source>
</evidence>
<keyword evidence="1" id="KW-1133">Transmembrane helix</keyword>
<dbReference type="eggNOG" id="ENOG5032XGD">
    <property type="taxonomic scope" value="Bacteria"/>
</dbReference>
<dbReference type="EMBL" id="ABWP01000006">
    <property type="protein sequence ID" value="EEA86200.1"/>
    <property type="molecule type" value="Genomic_DNA"/>
</dbReference>
<evidence type="ECO:0000259" key="2">
    <source>
        <dbReference type="Pfam" id="PF13490"/>
    </source>
</evidence>